<evidence type="ECO:0000256" key="2">
    <source>
        <dbReference type="SAM" id="MobiDB-lite"/>
    </source>
</evidence>
<dbReference type="Proteomes" id="UP001174936">
    <property type="component" value="Unassembled WGS sequence"/>
</dbReference>
<dbReference type="AlphaFoldDB" id="A0AA40CZK5"/>
<gene>
    <name evidence="3" type="ORF">B0T16DRAFT_440315</name>
</gene>
<dbReference type="CDD" id="cd02440">
    <property type="entry name" value="AdoMet_MTases"/>
    <property type="match status" value="1"/>
</dbReference>
<keyword evidence="3" id="KW-0808">Transferase</keyword>
<dbReference type="PANTHER" id="PTHR43591">
    <property type="entry name" value="METHYLTRANSFERASE"/>
    <property type="match status" value="1"/>
</dbReference>
<dbReference type="EMBL" id="JAULSV010000001">
    <property type="protein sequence ID" value="KAK0654889.1"/>
    <property type="molecule type" value="Genomic_DNA"/>
</dbReference>
<feature type="region of interest" description="Disordered" evidence="2">
    <location>
        <begin position="1"/>
        <end position="36"/>
    </location>
</feature>
<dbReference type="InterPro" id="IPR029063">
    <property type="entry name" value="SAM-dependent_MTases_sf"/>
</dbReference>
<reference evidence="3" key="1">
    <citation type="submission" date="2023-06" db="EMBL/GenBank/DDBJ databases">
        <title>Genome-scale phylogeny and comparative genomics of the fungal order Sordariales.</title>
        <authorList>
            <consortium name="Lawrence Berkeley National Laboratory"/>
            <person name="Hensen N."/>
            <person name="Bonometti L."/>
            <person name="Westerberg I."/>
            <person name="Brannstrom I.O."/>
            <person name="Guillou S."/>
            <person name="Cros-Aarteil S."/>
            <person name="Calhoun S."/>
            <person name="Haridas S."/>
            <person name="Kuo A."/>
            <person name="Mondo S."/>
            <person name="Pangilinan J."/>
            <person name="Riley R."/>
            <person name="Labutti K."/>
            <person name="Andreopoulos B."/>
            <person name="Lipzen A."/>
            <person name="Chen C."/>
            <person name="Yanf M."/>
            <person name="Daum C."/>
            <person name="Ng V."/>
            <person name="Clum A."/>
            <person name="Steindorff A."/>
            <person name="Ohm R."/>
            <person name="Martin F."/>
            <person name="Silar P."/>
            <person name="Natvig D."/>
            <person name="Lalanne C."/>
            <person name="Gautier V."/>
            <person name="Ament-Velasquez S.L."/>
            <person name="Kruys A."/>
            <person name="Hutchinson M.I."/>
            <person name="Powell A.J."/>
            <person name="Barry K."/>
            <person name="Miller A.N."/>
            <person name="Grigoriev I.V."/>
            <person name="Debuchy R."/>
            <person name="Gladieux P."/>
            <person name="Thoren M.H."/>
            <person name="Johannesson H."/>
        </authorList>
    </citation>
    <scope>NUCLEOTIDE SEQUENCE</scope>
    <source>
        <strain evidence="3">SMH2532-1</strain>
    </source>
</reference>
<sequence>MSHASPPASHPQTVRTDDYDSAVGSEDGSSTTSMDDARDAFDDAIESAAHLQNEDPDMKHHMLQTLNEGKLYHAPVVAPGEVLDVGTGKGIWAREFADCFPSAVVTGVDKLPIQGSWATANCRFEVDDVCKEWTYRKGRFGFIHIRCLLGYIDDWNTLAQQAYRCMEPGGWIEHAEISAEIASQGAPIPPDHIFARWNHSVRQAGATLSSAAWMEQAGFVVVKTKTLRLPIGPWPREQRLKEVGAYHKKTWQDGIHRLASQLRLNVLSMGEKEVKAFMREMVKAFDDRTLLPYCEYSHTWAQKPLEGGAGDKGKGRACDDS</sequence>
<dbReference type="GO" id="GO:0008168">
    <property type="term" value="F:methyltransferase activity"/>
    <property type="evidence" value="ECO:0007669"/>
    <property type="project" value="UniProtKB-KW"/>
</dbReference>
<dbReference type="Pfam" id="PF13489">
    <property type="entry name" value="Methyltransf_23"/>
    <property type="match status" value="1"/>
</dbReference>
<dbReference type="PANTHER" id="PTHR43591:SF10">
    <property type="entry name" value="ABC TRANSMEMBRANE TYPE-1 DOMAIN-CONTAINING PROTEIN-RELATED"/>
    <property type="match status" value="1"/>
</dbReference>
<proteinExistence type="inferred from homology"/>
<name>A0AA40CZK5_9PEZI</name>
<protein>
    <submittedName>
        <fullName evidence="3">S-adenosyl-L-methionine-dependent methyltransferase</fullName>
    </submittedName>
</protein>
<dbReference type="SUPFAM" id="SSF53335">
    <property type="entry name" value="S-adenosyl-L-methionine-dependent methyltransferases"/>
    <property type="match status" value="1"/>
</dbReference>
<comment type="similarity">
    <text evidence="1">Belongs to the methyltransferase superfamily. LaeA methyltransferase family.</text>
</comment>
<keyword evidence="4" id="KW-1185">Reference proteome</keyword>
<comment type="caution">
    <text evidence="3">The sequence shown here is derived from an EMBL/GenBank/DDBJ whole genome shotgun (WGS) entry which is preliminary data.</text>
</comment>
<keyword evidence="3" id="KW-0489">Methyltransferase</keyword>
<evidence type="ECO:0000313" key="4">
    <source>
        <dbReference type="Proteomes" id="UP001174936"/>
    </source>
</evidence>
<evidence type="ECO:0000313" key="3">
    <source>
        <dbReference type="EMBL" id="KAK0654889.1"/>
    </source>
</evidence>
<evidence type="ECO:0000256" key="1">
    <source>
        <dbReference type="ARBA" id="ARBA00038158"/>
    </source>
</evidence>
<dbReference type="Gene3D" id="3.40.50.150">
    <property type="entry name" value="Vaccinia Virus protein VP39"/>
    <property type="match status" value="1"/>
</dbReference>
<dbReference type="GO" id="GO:0032259">
    <property type="term" value="P:methylation"/>
    <property type="evidence" value="ECO:0007669"/>
    <property type="project" value="UniProtKB-KW"/>
</dbReference>
<accession>A0AA40CZK5</accession>
<organism evidence="3 4">
    <name type="scientific">Cercophora newfieldiana</name>
    <dbReference type="NCBI Taxonomy" id="92897"/>
    <lineage>
        <taxon>Eukaryota</taxon>
        <taxon>Fungi</taxon>
        <taxon>Dikarya</taxon>
        <taxon>Ascomycota</taxon>
        <taxon>Pezizomycotina</taxon>
        <taxon>Sordariomycetes</taxon>
        <taxon>Sordariomycetidae</taxon>
        <taxon>Sordariales</taxon>
        <taxon>Lasiosphaeriaceae</taxon>
        <taxon>Cercophora</taxon>
    </lineage>
</organism>